<dbReference type="PROSITE" id="PS00284">
    <property type="entry name" value="SERPIN"/>
    <property type="match status" value="1"/>
</dbReference>
<proteinExistence type="predicted"/>
<evidence type="ECO:0000256" key="1">
    <source>
        <dbReference type="ARBA" id="ARBA00022801"/>
    </source>
</evidence>
<sequence>MIKANKPFLILLLSVVLSNVTLAAEQLYRDLSGVMPELAKAGSYNVGVKTQSIVNSKAFDHNNFNGTYQRKLTIELWYPAKESKTIATYQAVTRSHKTFTIKGNALRNANPIDEGSFPFVVISHGYTGDRTLLFYLAEHLASHGYIVAAIDHTDSTTKEIDVTNAPMKGFASTLIHRSRDQQFVLDYFRKTKSPISAITNFNKATVIGYSMGGYGAINTVGGCYEVKPANLMAIGVKQELANTLAPLFSSCSAGRETVDPSWKAMVAFAPWGQEHNLHSADSLANLKVPSLYISGEQDDISGFEHGVKKLFEQTGSDSNFLLVYENARHNIAPHPAPRIAYQNDTDLGHYYEPSWSTEKLNRINQHFVLAFLNCNLKQQQCEYLPTRIEGTQQKLANGKYSKAWIGFPERWLTGVKFYKK</sequence>
<evidence type="ECO:0000256" key="2">
    <source>
        <dbReference type="ARBA" id="ARBA00022963"/>
    </source>
</evidence>
<dbReference type="EMBL" id="JABBXH010000001">
    <property type="protein sequence ID" value="NMP30784.1"/>
    <property type="molecule type" value="Genomic_DNA"/>
</dbReference>
<dbReference type="RefSeq" id="WP_169074060.1">
    <property type="nucleotide sequence ID" value="NZ_JABBXH010000001.1"/>
</dbReference>
<dbReference type="SUPFAM" id="SSF53474">
    <property type="entry name" value="alpha/beta-Hydrolases"/>
    <property type="match status" value="1"/>
</dbReference>
<name>A0A7Y0Q583_9GAMM</name>
<dbReference type="PANTHER" id="PTHR10272:SF0">
    <property type="entry name" value="PLATELET-ACTIVATING FACTOR ACETYLHYDROLASE"/>
    <property type="match status" value="1"/>
</dbReference>
<feature type="chain" id="PRO_5030570090" evidence="4">
    <location>
        <begin position="24"/>
        <end position="420"/>
    </location>
</feature>
<keyword evidence="4" id="KW-0732">Signal</keyword>
<dbReference type="Proteomes" id="UP000568664">
    <property type="component" value="Unassembled WGS sequence"/>
</dbReference>
<feature type="signal peptide" evidence="4">
    <location>
        <begin position="1"/>
        <end position="23"/>
    </location>
</feature>
<evidence type="ECO:0000256" key="3">
    <source>
        <dbReference type="ARBA" id="ARBA00023098"/>
    </source>
</evidence>
<organism evidence="5 6">
    <name type="scientific">Thalassotalea algicola</name>
    <dbReference type="NCBI Taxonomy" id="2716224"/>
    <lineage>
        <taxon>Bacteria</taxon>
        <taxon>Pseudomonadati</taxon>
        <taxon>Pseudomonadota</taxon>
        <taxon>Gammaproteobacteria</taxon>
        <taxon>Alteromonadales</taxon>
        <taxon>Colwelliaceae</taxon>
        <taxon>Thalassotalea</taxon>
    </lineage>
</organism>
<evidence type="ECO:0000256" key="4">
    <source>
        <dbReference type="SAM" id="SignalP"/>
    </source>
</evidence>
<keyword evidence="6" id="KW-1185">Reference proteome</keyword>
<reference evidence="5 6" key="1">
    <citation type="submission" date="2020-04" db="EMBL/GenBank/DDBJ databases">
        <title>Thalassotalea sp. M1531, isolated from the surface of marine red alga.</title>
        <authorList>
            <person name="Pang L."/>
            <person name="Lu D.-C."/>
        </authorList>
    </citation>
    <scope>NUCLEOTIDE SEQUENCE [LARGE SCALE GENOMIC DNA]</scope>
    <source>
        <strain evidence="5 6">M1531</strain>
    </source>
</reference>
<accession>A0A7Y0Q583</accession>
<dbReference type="GO" id="GO:0003847">
    <property type="term" value="F:1-alkyl-2-acetylglycerophosphocholine esterase activity"/>
    <property type="evidence" value="ECO:0007669"/>
    <property type="project" value="TreeGrafter"/>
</dbReference>
<keyword evidence="3" id="KW-0443">Lipid metabolism</keyword>
<evidence type="ECO:0000313" key="6">
    <source>
        <dbReference type="Proteomes" id="UP000568664"/>
    </source>
</evidence>
<protein>
    <submittedName>
        <fullName evidence="5">Acetylhydrolase</fullName>
    </submittedName>
</protein>
<comment type="caution">
    <text evidence="5">The sequence shown here is derived from an EMBL/GenBank/DDBJ whole genome shotgun (WGS) entry which is preliminary data.</text>
</comment>
<dbReference type="AlphaFoldDB" id="A0A7Y0Q583"/>
<dbReference type="Pfam" id="PF03403">
    <property type="entry name" value="PAF-AH_p_II"/>
    <property type="match status" value="1"/>
</dbReference>
<evidence type="ECO:0000313" key="5">
    <source>
        <dbReference type="EMBL" id="NMP30784.1"/>
    </source>
</evidence>
<gene>
    <name evidence="5" type="ORF">HII17_04340</name>
</gene>
<keyword evidence="1 5" id="KW-0378">Hydrolase</keyword>
<dbReference type="InterPro" id="IPR029058">
    <property type="entry name" value="AB_hydrolase_fold"/>
</dbReference>
<keyword evidence="2" id="KW-0442">Lipid degradation</keyword>
<dbReference type="Gene3D" id="3.40.50.1820">
    <property type="entry name" value="alpha/beta hydrolase"/>
    <property type="match status" value="1"/>
</dbReference>
<dbReference type="PANTHER" id="PTHR10272">
    <property type="entry name" value="PLATELET-ACTIVATING FACTOR ACETYLHYDROLASE"/>
    <property type="match status" value="1"/>
</dbReference>
<dbReference type="GO" id="GO:0016042">
    <property type="term" value="P:lipid catabolic process"/>
    <property type="evidence" value="ECO:0007669"/>
    <property type="project" value="UniProtKB-KW"/>
</dbReference>
<dbReference type="InterPro" id="IPR023795">
    <property type="entry name" value="Serpin_CS"/>
</dbReference>